<feature type="chain" id="PRO_5033311433" evidence="2">
    <location>
        <begin position="24"/>
        <end position="87"/>
    </location>
</feature>
<feature type="region of interest" description="Disordered" evidence="1">
    <location>
        <begin position="43"/>
        <end position="87"/>
    </location>
</feature>
<dbReference type="AlphaFoldDB" id="A0A2K2CN63"/>
<name>A0A2K2CN63_BRADI</name>
<evidence type="ECO:0000256" key="1">
    <source>
        <dbReference type="SAM" id="MobiDB-lite"/>
    </source>
</evidence>
<feature type="signal peptide" evidence="2">
    <location>
        <begin position="1"/>
        <end position="23"/>
    </location>
</feature>
<evidence type="ECO:0000313" key="4">
    <source>
        <dbReference type="EnsemblPlants" id="PNT63463"/>
    </source>
</evidence>
<gene>
    <name evidence="3" type="ORF">BRADI_4g16256v3</name>
</gene>
<dbReference type="InParanoid" id="A0A2K2CN63"/>
<dbReference type="Gramene" id="PNT63463">
    <property type="protein sequence ID" value="PNT63463"/>
    <property type="gene ID" value="BRADI_4g16256v3"/>
</dbReference>
<reference evidence="3 4" key="1">
    <citation type="journal article" date="2010" name="Nature">
        <title>Genome sequencing and analysis of the model grass Brachypodium distachyon.</title>
        <authorList>
            <consortium name="International Brachypodium Initiative"/>
        </authorList>
    </citation>
    <scope>NUCLEOTIDE SEQUENCE [LARGE SCALE GENOMIC DNA]</scope>
    <source>
        <strain evidence="3 4">Bd21</strain>
    </source>
</reference>
<evidence type="ECO:0000313" key="3">
    <source>
        <dbReference type="EMBL" id="PNT63463.1"/>
    </source>
</evidence>
<feature type="compositionally biased region" description="Basic and acidic residues" evidence="1">
    <location>
        <begin position="57"/>
        <end position="74"/>
    </location>
</feature>
<dbReference type="EnsemblPlants" id="PNT63463">
    <property type="protein sequence ID" value="PNT63463"/>
    <property type="gene ID" value="BRADI_4g16256v3"/>
</dbReference>
<proteinExistence type="predicted"/>
<organism evidence="3">
    <name type="scientific">Brachypodium distachyon</name>
    <name type="common">Purple false brome</name>
    <name type="synonym">Trachynia distachya</name>
    <dbReference type="NCBI Taxonomy" id="15368"/>
    <lineage>
        <taxon>Eukaryota</taxon>
        <taxon>Viridiplantae</taxon>
        <taxon>Streptophyta</taxon>
        <taxon>Embryophyta</taxon>
        <taxon>Tracheophyta</taxon>
        <taxon>Spermatophyta</taxon>
        <taxon>Magnoliopsida</taxon>
        <taxon>Liliopsida</taxon>
        <taxon>Poales</taxon>
        <taxon>Poaceae</taxon>
        <taxon>BOP clade</taxon>
        <taxon>Pooideae</taxon>
        <taxon>Stipodae</taxon>
        <taxon>Brachypodieae</taxon>
        <taxon>Brachypodium</taxon>
    </lineage>
</organism>
<reference evidence="4" key="3">
    <citation type="submission" date="2018-08" db="UniProtKB">
        <authorList>
            <consortium name="EnsemblPlants"/>
        </authorList>
    </citation>
    <scope>IDENTIFICATION</scope>
    <source>
        <strain evidence="4">cv. Bd21</strain>
    </source>
</reference>
<evidence type="ECO:0000256" key="2">
    <source>
        <dbReference type="SAM" id="SignalP"/>
    </source>
</evidence>
<dbReference type="OrthoDB" id="669215at2759"/>
<sequence>MKISSPLVAAAMVLLLTVATVQGIRLDAEIHAALSNQELNLQRSGDEGAVSSLDAVSEEKERARHREPENDIHVDYYGPRGHIPSHN</sequence>
<reference evidence="3" key="2">
    <citation type="submission" date="2017-06" db="EMBL/GenBank/DDBJ databases">
        <title>WGS assembly of Brachypodium distachyon.</title>
        <authorList>
            <consortium name="The International Brachypodium Initiative"/>
            <person name="Lucas S."/>
            <person name="Harmon-Smith M."/>
            <person name="Lail K."/>
            <person name="Tice H."/>
            <person name="Grimwood J."/>
            <person name="Bruce D."/>
            <person name="Barry K."/>
            <person name="Shu S."/>
            <person name="Lindquist E."/>
            <person name="Wang M."/>
            <person name="Pitluck S."/>
            <person name="Vogel J.P."/>
            <person name="Garvin D.F."/>
            <person name="Mockler T.C."/>
            <person name="Schmutz J."/>
            <person name="Rokhsar D."/>
            <person name="Bevan M.W."/>
        </authorList>
    </citation>
    <scope>NUCLEOTIDE SEQUENCE</scope>
    <source>
        <strain evidence="3">Bd21</strain>
    </source>
</reference>
<accession>A0A2K2CN63</accession>
<protein>
    <submittedName>
        <fullName evidence="3 4">Uncharacterized protein</fullName>
    </submittedName>
</protein>
<keyword evidence="2" id="KW-0732">Signal</keyword>
<keyword evidence="5" id="KW-1185">Reference proteome</keyword>
<dbReference type="Proteomes" id="UP000008810">
    <property type="component" value="Chromosome 4"/>
</dbReference>
<dbReference type="EMBL" id="CM000883">
    <property type="protein sequence ID" value="PNT63463.1"/>
    <property type="molecule type" value="Genomic_DNA"/>
</dbReference>
<evidence type="ECO:0000313" key="5">
    <source>
        <dbReference type="Proteomes" id="UP000008810"/>
    </source>
</evidence>